<evidence type="ECO:0000313" key="2">
    <source>
        <dbReference type="EMBL" id="KAJ1374653.1"/>
    </source>
</evidence>
<dbReference type="Proteomes" id="UP001196413">
    <property type="component" value="Unassembled WGS sequence"/>
</dbReference>
<organism evidence="2 3">
    <name type="scientific">Parelaphostrongylus tenuis</name>
    <name type="common">Meningeal worm</name>
    <dbReference type="NCBI Taxonomy" id="148309"/>
    <lineage>
        <taxon>Eukaryota</taxon>
        <taxon>Metazoa</taxon>
        <taxon>Ecdysozoa</taxon>
        <taxon>Nematoda</taxon>
        <taxon>Chromadorea</taxon>
        <taxon>Rhabditida</taxon>
        <taxon>Rhabditina</taxon>
        <taxon>Rhabditomorpha</taxon>
        <taxon>Strongyloidea</taxon>
        <taxon>Metastrongylidae</taxon>
        <taxon>Parelaphostrongylus</taxon>
    </lineage>
</organism>
<evidence type="ECO:0000313" key="3">
    <source>
        <dbReference type="Proteomes" id="UP001196413"/>
    </source>
</evidence>
<proteinExistence type="predicted"/>
<keyword evidence="3" id="KW-1185">Reference proteome</keyword>
<gene>
    <name evidence="2" type="ORF">KIN20_037385</name>
</gene>
<accession>A0AAD5RDV8</accession>
<protein>
    <submittedName>
        <fullName evidence="2">Uncharacterized protein</fullName>
    </submittedName>
</protein>
<comment type="caution">
    <text evidence="2">The sequence shown here is derived from an EMBL/GenBank/DDBJ whole genome shotgun (WGS) entry which is preliminary data.</text>
</comment>
<reference evidence="2" key="1">
    <citation type="submission" date="2021-06" db="EMBL/GenBank/DDBJ databases">
        <title>Parelaphostrongylus tenuis whole genome reference sequence.</title>
        <authorList>
            <person name="Garwood T.J."/>
            <person name="Larsen P.A."/>
            <person name="Fountain-Jones N.M."/>
            <person name="Garbe J.R."/>
            <person name="Macchietto M.G."/>
            <person name="Kania S.A."/>
            <person name="Gerhold R.W."/>
            <person name="Richards J.E."/>
            <person name="Wolf T.M."/>
        </authorList>
    </citation>
    <scope>NUCLEOTIDE SEQUENCE</scope>
    <source>
        <strain evidence="2">MNPRO001-30</strain>
        <tissue evidence="2">Meninges</tissue>
    </source>
</reference>
<dbReference type="EMBL" id="JAHQIW010007477">
    <property type="protein sequence ID" value="KAJ1374653.1"/>
    <property type="molecule type" value="Genomic_DNA"/>
</dbReference>
<name>A0AAD5RDV8_PARTN</name>
<feature type="region of interest" description="Disordered" evidence="1">
    <location>
        <begin position="1"/>
        <end position="26"/>
    </location>
</feature>
<dbReference type="AlphaFoldDB" id="A0AAD5RDV8"/>
<sequence>MYNLFFGNGNSEEDGRDATSPQDIMVTDDSDAVDEIENSMRPMAQPGEEDGAEQSICSPPKPLQGRE</sequence>
<feature type="region of interest" description="Disordered" evidence="1">
    <location>
        <begin position="39"/>
        <end position="67"/>
    </location>
</feature>
<evidence type="ECO:0000256" key="1">
    <source>
        <dbReference type="SAM" id="MobiDB-lite"/>
    </source>
</evidence>